<evidence type="ECO:0000256" key="11">
    <source>
        <dbReference type="ARBA" id="ARBA00023136"/>
    </source>
</evidence>
<keyword evidence="4" id="KW-0808">Transferase</keyword>
<evidence type="ECO:0000256" key="1">
    <source>
        <dbReference type="ARBA" id="ARBA00004651"/>
    </source>
</evidence>
<evidence type="ECO:0000256" key="7">
    <source>
        <dbReference type="ARBA" id="ARBA00022777"/>
    </source>
</evidence>
<evidence type="ECO:0000256" key="6">
    <source>
        <dbReference type="ARBA" id="ARBA00022741"/>
    </source>
</evidence>
<keyword evidence="6" id="KW-0547">Nucleotide-binding</keyword>
<reference evidence="14" key="1">
    <citation type="journal article" date="2021" name="PeerJ">
        <title>Extensive microbial diversity within the chicken gut microbiome revealed by metagenomics and culture.</title>
        <authorList>
            <person name="Gilroy R."/>
            <person name="Ravi A."/>
            <person name="Getino M."/>
            <person name="Pursley I."/>
            <person name="Horton D.L."/>
            <person name="Alikhan N.F."/>
            <person name="Baker D."/>
            <person name="Gharbi K."/>
            <person name="Hall N."/>
            <person name="Watson M."/>
            <person name="Adriaenssens E.M."/>
            <person name="Foster-Nyarko E."/>
            <person name="Jarju S."/>
            <person name="Secka A."/>
            <person name="Antonio M."/>
            <person name="Oren A."/>
            <person name="Chaudhuri R.R."/>
            <person name="La Ragione R."/>
            <person name="Hildebrand F."/>
            <person name="Pallen M.J."/>
        </authorList>
    </citation>
    <scope>NUCLEOTIDE SEQUENCE</scope>
    <source>
        <strain evidence="14">ChiHjej8B7-25341</strain>
    </source>
</reference>
<comment type="subcellular location">
    <subcellularLocation>
        <location evidence="1">Cell membrane</location>
        <topology evidence="1">Multi-pass membrane protein</topology>
    </subcellularLocation>
</comment>
<keyword evidence="3" id="KW-0597">Phosphoprotein</keyword>
<dbReference type="InterPro" id="IPR036890">
    <property type="entry name" value="HATPase_C_sf"/>
</dbReference>
<evidence type="ECO:0000256" key="8">
    <source>
        <dbReference type="ARBA" id="ARBA00022840"/>
    </source>
</evidence>
<evidence type="ECO:0000256" key="10">
    <source>
        <dbReference type="ARBA" id="ARBA00023012"/>
    </source>
</evidence>
<evidence type="ECO:0000313" key="15">
    <source>
        <dbReference type="Proteomes" id="UP000823851"/>
    </source>
</evidence>
<dbReference type="Gene3D" id="3.30.565.10">
    <property type="entry name" value="Histidine kinase-like ATPase, C-terminal domain"/>
    <property type="match status" value="1"/>
</dbReference>
<proteinExistence type="predicted"/>
<evidence type="ECO:0000256" key="12">
    <source>
        <dbReference type="SAM" id="Phobius"/>
    </source>
</evidence>
<feature type="domain" description="HAMP" evidence="13">
    <location>
        <begin position="315"/>
        <end position="367"/>
    </location>
</feature>
<dbReference type="InterPro" id="IPR003660">
    <property type="entry name" value="HAMP_dom"/>
</dbReference>
<dbReference type="PANTHER" id="PTHR34220:SF11">
    <property type="entry name" value="SENSOR PROTEIN KINASE HPTS"/>
    <property type="match status" value="1"/>
</dbReference>
<dbReference type="Pfam" id="PF06580">
    <property type="entry name" value="His_kinase"/>
    <property type="match status" value="1"/>
</dbReference>
<comment type="caution">
    <text evidence="14">The sequence shown here is derived from an EMBL/GenBank/DDBJ whole genome shotgun (WGS) entry which is preliminary data.</text>
</comment>
<gene>
    <name evidence="14" type="ORF">H9912_07470</name>
</gene>
<dbReference type="Gene3D" id="3.30.450.20">
    <property type="entry name" value="PAS domain"/>
    <property type="match status" value="1"/>
</dbReference>
<dbReference type="GO" id="GO:0005524">
    <property type="term" value="F:ATP binding"/>
    <property type="evidence" value="ECO:0007669"/>
    <property type="project" value="UniProtKB-KW"/>
</dbReference>
<evidence type="ECO:0000256" key="5">
    <source>
        <dbReference type="ARBA" id="ARBA00022692"/>
    </source>
</evidence>
<dbReference type="EMBL" id="DWUW01000208">
    <property type="protein sequence ID" value="HJD31767.1"/>
    <property type="molecule type" value="Genomic_DNA"/>
</dbReference>
<dbReference type="Gene3D" id="6.10.340.10">
    <property type="match status" value="1"/>
</dbReference>
<protein>
    <submittedName>
        <fullName evidence="14">Histidine kinase</fullName>
    </submittedName>
</protein>
<keyword evidence="9 12" id="KW-1133">Transmembrane helix</keyword>
<accession>A0A9D2U016</accession>
<keyword evidence="7 14" id="KW-0418">Kinase</keyword>
<dbReference type="Proteomes" id="UP000823851">
    <property type="component" value="Unassembled WGS sequence"/>
</dbReference>
<dbReference type="SUPFAM" id="SSF55874">
    <property type="entry name" value="ATPase domain of HSP90 chaperone/DNA topoisomerase II/histidine kinase"/>
    <property type="match status" value="1"/>
</dbReference>
<dbReference type="InterPro" id="IPR050640">
    <property type="entry name" value="Bact_2-comp_sensor_kinase"/>
</dbReference>
<keyword evidence="11 12" id="KW-0472">Membrane</keyword>
<dbReference type="GO" id="GO:0005886">
    <property type="term" value="C:plasma membrane"/>
    <property type="evidence" value="ECO:0007669"/>
    <property type="project" value="UniProtKB-SubCell"/>
</dbReference>
<dbReference type="GO" id="GO:0000155">
    <property type="term" value="F:phosphorelay sensor kinase activity"/>
    <property type="evidence" value="ECO:0007669"/>
    <property type="project" value="InterPro"/>
</dbReference>
<dbReference type="InterPro" id="IPR010559">
    <property type="entry name" value="Sig_transdc_His_kin_internal"/>
</dbReference>
<reference evidence="14" key="2">
    <citation type="submission" date="2021-04" db="EMBL/GenBank/DDBJ databases">
        <authorList>
            <person name="Gilroy R."/>
        </authorList>
    </citation>
    <scope>NUCLEOTIDE SEQUENCE</scope>
    <source>
        <strain evidence="14">ChiHjej8B7-25341</strain>
    </source>
</reference>
<keyword evidence="5 12" id="KW-0812">Transmembrane</keyword>
<evidence type="ECO:0000256" key="3">
    <source>
        <dbReference type="ARBA" id="ARBA00022553"/>
    </source>
</evidence>
<keyword evidence="8" id="KW-0067">ATP-binding</keyword>
<name>A0A9D2U016_9FIRM</name>
<keyword evidence="2" id="KW-1003">Cell membrane</keyword>
<dbReference type="PANTHER" id="PTHR34220">
    <property type="entry name" value="SENSOR HISTIDINE KINASE YPDA"/>
    <property type="match status" value="1"/>
</dbReference>
<keyword evidence="10" id="KW-0902">Two-component regulatory system</keyword>
<dbReference type="PROSITE" id="PS50885">
    <property type="entry name" value="HAMP"/>
    <property type="match status" value="1"/>
</dbReference>
<organism evidence="14 15">
    <name type="scientific">Candidatus Eisenbergiella stercorigallinarum</name>
    <dbReference type="NCBI Taxonomy" id="2838557"/>
    <lineage>
        <taxon>Bacteria</taxon>
        <taxon>Bacillati</taxon>
        <taxon>Bacillota</taxon>
        <taxon>Clostridia</taxon>
        <taxon>Lachnospirales</taxon>
        <taxon>Lachnospiraceae</taxon>
        <taxon>Eisenbergiella</taxon>
    </lineage>
</organism>
<feature type="transmembrane region" description="Helical" evidence="12">
    <location>
        <begin position="294"/>
        <end position="313"/>
    </location>
</feature>
<evidence type="ECO:0000256" key="4">
    <source>
        <dbReference type="ARBA" id="ARBA00022679"/>
    </source>
</evidence>
<evidence type="ECO:0000256" key="2">
    <source>
        <dbReference type="ARBA" id="ARBA00022475"/>
    </source>
</evidence>
<evidence type="ECO:0000313" key="14">
    <source>
        <dbReference type="EMBL" id="HJD31767.1"/>
    </source>
</evidence>
<dbReference type="AlphaFoldDB" id="A0A9D2U016"/>
<evidence type="ECO:0000259" key="13">
    <source>
        <dbReference type="PROSITE" id="PS50885"/>
    </source>
</evidence>
<evidence type="ECO:0000256" key="9">
    <source>
        <dbReference type="ARBA" id="ARBA00022989"/>
    </source>
</evidence>
<sequence>MILFSGISFVMSRKIILNNAMADLLGTAKKNNEVIEIQLKRVEESALIFTVDKNLSEYLESIPEMKESELLHRNLNIKSVMDQYFLSIPGIFSYHLYTDRYLMVGNYPDAAIPNYKPPMYVPYEEFSGSELYRQAVEAKGKLVWIPTYHYEEMYGLEEYGQIQYDHPWLFSAVKQINCRMEAGRERPVLIVSWSPDFLGDILESSELSALEDAAFFLLDADRNMIYAGQEDQLAQPFDRYFPDIAETASGYEQKKIRGKEYIIAFDTQELTGWKQVIMVPVEPLIAPMEKVPQLLFFIALICSFFLSVLLKMLSGSMTKALKAVLEGMKQLGEGKFMLHIPETEDHDMKALVNKFNEMDTRIHTLIVENYEIKLKEKESQVMALSMQMNPHFLYNTLNTVNMMALGEGQMGISDALVRLAKMLQRTLRITGDRWTVREELENLDDYLYIMKLRYENAFCAEVEVQEELMDTTVPFFLLQPLVENSVIHGFEDMQEGGKIKITARRGKNGKRNFVIWDNGKGMDLNRKAGTQSREHRGLNNLKDRLSLIYGEDYFMEMGADFPHGTAVYIVLPPD</sequence>